<dbReference type="InterPro" id="IPR027417">
    <property type="entry name" value="P-loop_NTPase"/>
</dbReference>
<dbReference type="Proteomes" id="UP001205603">
    <property type="component" value="Unassembled WGS sequence"/>
</dbReference>
<dbReference type="SUPFAM" id="SSF52980">
    <property type="entry name" value="Restriction endonuclease-like"/>
    <property type="match status" value="1"/>
</dbReference>
<comment type="caution">
    <text evidence="2">The sequence shown here is derived from an EMBL/GenBank/DDBJ whole genome shotgun (WGS) entry which is preliminary data.</text>
</comment>
<protein>
    <submittedName>
        <fullName evidence="2">PD-(D/E)XK nuclease family protein</fullName>
    </submittedName>
</protein>
<dbReference type="InterPro" id="IPR038726">
    <property type="entry name" value="PDDEXK_AddAB-type"/>
</dbReference>
<evidence type="ECO:0000313" key="2">
    <source>
        <dbReference type="EMBL" id="MCP9611783.1"/>
    </source>
</evidence>
<accession>A0ABT1MJB2</accession>
<evidence type="ECO:0000259" key="1">
    <source>
        <dbReference type="Pfam" id="PF12705"/>
    </source>
</evidence>
<dbReference type="EMBL" id="JANDHW010000005">
    <property type="protein sequence ID" value="MCP9611783.1"/>
    <property type="molecule type" value="Genomic_DNA"/>
</dbReference>
<dbReference type="RefSeq" id="WP_255026804.1">
    <property type="nucleotide sequence ID" value="NZ_JANDHW010000005.1"/>
</dbReference>
<reference evidence="2 3" key="1">
    <citation type="submission" date="2022-07" db="EMBL/GenBank/DDBJ databases">
        <title>Fecal culturing of patients with breast cancer.</title>
        <authorList>
            <person name="Teng N.M.Y."/>
            <person name="Kiu R."/>
            <person name="Evans R."/>
            <person name="Baker D.J."/>
            <person name="Zenner C."/>
            <person name="Robinson S.D."/>
            <person name="Hall L.J."/>
        </authorList>
    </citation>
    <scope>NUCLEOTIDE SEQUENCE [LARGE SCALE GENOMIC DNA]</scope>
    <source>
        <strain evidence="2 3">LH1063</strain>
    </source>
</reference>
<dbReference type="SUPFAM" id="SSF52540">
    <property type="entry name" value="P-loop containing nucleoside triphosphate hydrolases"/>
    <property type="match status" value="1"/>
</dbReference>
<proteinExistence type="predicted"/>
<sequence length="965" mass="112596">MEPFLYLIARKYYQEYNGDLSEIAFIFPNRRAGIFFQKYLAEVAGKPIFSPDIFTINDFFQKLSPYRPADRISMLFILYKEYGKLGHSDESFDDFVFWGDMLLNDFDDVDKYVADARQLFRNIKELKEIDESFDYLTKNQIDAIKQFWSNFNPINESKKKIEFLSIWEILFSLYSNFKERLKEKKLAYEGMIFRDVAEKAMAGNLPDTGYKKIVFIGLNVLSRSEEIVMKKLKDRGIADFYWDDASPYVKDKHNKASYFLSKNRILFPSELEIDITGETGHRQHIETIGIPSAVGQAKQAGEIIENLIRENKIPDVKKAINTAIVLPDEHLLLPVLYSVPGEIDPLNVTMGYTLSNTPVAGLIESIFDLQKHLKMQKGNAAFYHRNVLSLLSHRYIMLSGEKDIFALSNDIRRYNKVFIDAKELEINDLLKKIFVPIYDIRQAAEYLLDILEYMQMNTDPDEKSEASDYTSLSPLEKEFLYHYYITINRLKEVITEYDIPMNVPTFFRLVTKMTGNISIPFRGEPLSGLQIMGVLETRALDFENLIVLSVNEGIFPIRKTANTFIPYNLRKGFGLSTTEHQDSIYAYYFYRMIYRAKNIFLLYDTRTEGTETGEMSRYLYQLKYHYRLPIKEKLITYNISVNDAAPLVVTKTGPIMEKLQRFLEGGDKALSASAINIYINCPLQFYLKSVERIQPDDDVSENIEASTFGSIYHKVMEYIYQRLQGQLVTADILEKIQKDEKSLTRFIETAFAECYYQKKEPSALTGQNFLAGEIIRKYVKKTLTADRKLTPFRYIESERLIEMEHDFGGTKKVRLKAFIDRIDEKDGTVRIIDYKSGIRPGSGANREITFKSIDELFDPEIKNRPKAVMQVFMYAMMYSRLQPGYRIEPGIYYLRSLFENKFNWLIYYKPERISEAVHDFAPFDKEFVSSFNKCLNRIFDQEIPFTQTPHTEICEYCEFASICKR</sequence>
<dbReference type="InterPro" id="IPR011604">
    <property type="entry name" value="PDDEXK-like_dom_sf"/>
</dbReference>
<dbReference type="InterPro" id="IPR011335">
    <property type="entry name" value="Restrct_endonuc-II-like"/>
</dbReference>
<dbReference type="Gene3D" id="3.90.320.10">
    <property type="match status" value="1"/>
</dbReference>
<gene>
    <name evidence="2" type="ORF">NMU02_06735</name>
</gene>
<feature type="domain" description="PD-(D/E)XK endonuclease-like" evidence="1">
    <location>
        <begin position="670"/>
        <end position="964"/>
    </location>
</feature>
<organism evidence="2 3">
    <name type="scientific">Coprobacter tertius</name>
    <dbReference type="NCBI Taxonomy" id="2944915"/>
    <lineage>
        <taxon>Bacteria</taxon>
        <taxon>Pseudomonadati</taxon>
        <taxon>Bacteroidota</taxon>
        <taxon>Bacteroidia</taxon>
        <taxon>Bacteroidales</taxon>
        <taxon>Barnesiellaceae</taxon>
        <taxon>Coprobacter</taxon>
    </lineage>
</organism>
<evidence type="ECO:0000313" key="3">
    <source>
        <dbReference type="Proteomes" id="UP001205603"/>
    </source>
</evidence>
<name>A0ABT1MJB2_9BACT</name>
<keyword evidence="3" id="KW-1185">Reference proteome</keyword>
<dbReference type="Pfam" id="PF12705">
    <property type="entry name" value="PDDEXK_1"/>
    <property type="match status" value="1"/>
</dbReference>